<dbReference type="AlphaFoldDB" id="A0A7J5XPA3"/>
<dbReference type="EMBL" id="JAAKFY010000022">
    <property type="protein sequence ID" value="KAF3838693.1"/>
    <property type="molecule type" value="Genomic_DNA"/>
</dbReference>
<feature type="domain" description="Ig-like" evidence="9">
    <location>
        <begin position="12"/>
        <end position="122"/>
    </location>
</feature>
<dbReference type="Pfam" id="PF07686">
    <property type="entry name" value="V-set"/>
    <property type="match status" value="1"/>
</dbReference>
<dbReference type="PANTHER" id="PTHR19433:SF133">
    <property type="entry name" value="IMMUNE-TYPE RECEPTOR 5 PRECURSOR-RELATED"/>
    <property type="match status" value="1"/>
</dbReference>
<accession>A0A7J5XPA3</accession>
<evidence type="ECO:0000256" key="4">
    <source>
        <dbReference type="ARBA" id="ARBA00022859"/>
    </source>
</evidence>
<dbReference type="InterPro" id="IPR013106">
    <property type="entry name" value="Ig_V-set"/>
</dbReference>
<dbReference type="SUPFAM" id="SSF48726">
    <property type="entry name" value="Immunoglobulin"/>
    <property type="match status" value="2"/>
</dbReference>
<dbReference type="Proteomes" id="UP000518266">
    <property type="component" value="Unassembled WGS sequence"/>
</dbReference>
<evidence type="ECO:0000256" key="8">
    <source>
        <dbReference type="SAM" id="Phobius"/>
    </source>
</evidence>
<keyword evidence="8" id="KW-0812">Transmembrane</keyword>
<keyword evidence="8" id="KW-1133">Transmembrane helix</keyword>
<feature type="domain" description="Ig-like" evidence="9">
    <location>
        <begin position="126"/>
        <end position="241"/>
    </location>
</feature>
<dbReference type="SMART" id="SM00409">
    <property type="entry name" value="IG"/>
    <property type="match status" value="2"/>
</dbReference>
<dbReference type="PROSITE" id="PS50835">
    <property type="entry name" value="IG_LIKE"/>
    <property type="match status" value="2"/>
</dbReference>
<dbReference type="SMART" id="SM00406">
    <property type="entry name" value="IGv"/>
    <property type="match status" value="2"/>
</dbReference>
<name>A0A7J5XPA3_DISMA</name>
<comment type="subcellular location">
    <subcellularLocation>
        <location evidence="1">Cell membrane</location>
    </subcellularLocation>
</comment>
<dbReference type="InterPro" id="IPR007110">
    <property type="entry name" value="Ig-like_dom"/>
</dbReference>
<evidence type="ECO:0000256" key="6">
    <source>
        <dbReference type="ARBA" id="ARBA00023157"/>
    </source>
</evidence>
<dbReference type="Gene3D" id="2.60.40.10">
    <property type="entry name" value="Immunoglobulins"/>
    <property type="match status" value="2"/>
</dbReference>
<keyword evidence="5 8" id="KW-0472">Membrane</keyword>
<dbReference type="OrthoDB" id="8947657at2759"/>
<sequence length="384" mass="43082">MFFLLNHADQRKSVYVKQSPKTKSVQPGDSVTLECSLLSKNKENADQCPGEHNVSWFRSGSGESQPSFYTHSEEQKERSCVFSLSKTIHNSSDTGTYYCAVATCGQILFGEGTTVETRQQLDLFVPVLGTLLACTLIQTAQDSHQISLTVVELGDDLGLACSTVENEAGLFYWYKLKFGYMVETVAAGTLEYIILQGEFKNSRLTVKKLNAQFVLNIRNVTKEDEGTYFCQAGTAYSMELILFGEGTTVETRQQLDLFVPVLGTLLACSLIVIAVLIIFRNQKSVCEHCKALIVTAEDPHLISLDVVVVGGNVTYQCPVWRRKANYLLCTSSLLDKWPSLSLTHTVHSNKREYSLSFHNQKCQKRGRSNIFLSHWIDVFTEFWL</sequence>
<evidence type="ECO:0000256" key="2">
    <source>
        <dbReference type="ARBA" id="ARBA00022475"/>
    </source>
</evidence>
<organism evidence="10 11">
    <name type="scientific">Dissostichus mawsoni</name>
    <name type="common">Antarctic cod</name>
    <dbReference type="NCBI Taxonomy" id="36200"/>
    <lineage>
        <taxon>Eukaryota</taxon>
        <taxon>Metazoa</taxon>
        <taxon>Chordata</taxon>
        <taxon>Craniata</taxon>
        <taxon>Vertebrata</taxon>
        <taxon>Euteleostomi</taxon>
        <taxon>Actinopterygii</taxon>
        <taxon>Neopterygii</taxon>
        <taxon>Teleostei</taxon>
        <taxon>Neoteleostei</taxon>
        <taxon>Acanthomorphata</taxon>
        <taxon>Eupercaria</taxon>
        <taxon>Perciformes</taxon>
        <taxon>Notothenioidei</taxon>
        <taxon>Nototheniidae</taxon>
        <taxon>Dissostichus</taxon>
    </lineage>
</organism>
<gene>
    <name evidence="10" type="ORF">F7725_010461</name>
</gene>
<keyword evidence="11" id="KW-1185">Reference proteome</keyword>
<evidence type="ECO:0000313" key="10">
    <source>
        <dbReference type="EMBL" id="KAF3838693.1"/>
    </source>
</evidence>
<comment type="caution">
    <text evidence="10">The sequence shown here is derived from an EMBL/GenBank/DDBJ whole genome shotgun (WGS) entry which is preliminary data.</text>
</comment>
<protein>
    <recommendedName>
        <fullName evidence="9">Ig-like domain-containing protein</fullName>
    </recommendedName>
</protein>
<dbReference type="GO" id="GO:0002376">
    <property type="term" value="P:immune system process"/>
    <property type="evidence" value="ECO:0007669"/>
    <property type="project" value="UniProtKB-KW"/>
</dbReference>
<dbReference type="InterPro" id="IPR013783">
    <property type="entry name" value="Ig-like_fold"/>
</dbReference>
<dbReference type="GO" id="GO:0009617">
    <property type="term" value="P:response to bacterium"/>
    <property type="evidence" value="ECO:0007669"/>
    <property type="project" value="TreeGrafter"/>
</dbReference>
<keyword evidence="2" id="KW-1003">Cell membrane</keyword>
<evidence type="ECO:0000256" key="5">
    <source>
        <dbReference type="ARBA" id="ARBA00023136"/>
    </source>
</evidence>
<evidence type="ECO:0000256" key="3">
    <source>
        <dbReference type="ARBA" id="ARBA00022729"/>
    </source>
</evidence>
<keyword evidence="3" id="KW-0732">Signal</keyword>
<evidence type="ECO:0000256" key="7">
    <source>
        <dbReference type="ARBA" id="ARBA00023180"/>
    </source>
</evidence>
<dbReference type="GO" id="GO:0005886">
    <property type="term" value="C:plasma membrane"/>
    <property type="evidence" value="ECO:0007669"/>
    <property type="project" value="UniProtKB-SubCell"/>
</dbReference>
<feature type="transmembrane region" description="Helical" evidence="8">
    <location>
        <begin position="257"/>
        <end position="279"/>
    </location>
</feature>
<evidence type="ECO:0000256" key="1">
    <source>
        <dbReference type="ARBA" id="ARBA00004236"/>
    </source>
</evidence>
<dbReference type="InterPro" id="IPR052051">
    <property type="entry name" value="TCR_complex_component"/>
</dbReference>
<keyword evidence="4" id="KW-0391">Immunity</keyword>
<dbReference type="PANTHER" id="PTHR19433">
    <property type="entry name" value="T-CELL RECEPTOR ALPHA CHAIN V REGION-RELATED"/>
    <property type="match status" value="1"/>
</dbReference>
<keyword evidence="7" id="KW-0325">Glycoprotein</keyword>
<reference evidence="10 11" key="1">
    <citation type="submission" date="2020-03" db="EMBL/GenBank/DDBJ databases">
        <title>Dissostichus mawsoni Genome sequencing and assembly.</title>
        <authorList>
            <person name="Park H."/>
        </authorList>
    </citation>
    <scope>NUCLEOTIDE SEQUENCE [LARGE SCALE GENOMIC DNA]</scope>
    <source>
        <strain evidence="10">DM0001</strain>
        <tissue evidence="10">Muscle</tissue>
    </source>
</reference>
<proteinExistence type="predicted"/>
<evidence type="ECO:0000259" key="9">
    <source>
        <dbReference type="PROSITE" id="PS50835"/>
    </source>
</evidence>
<dbReference type="InterPro" id="IPR003599">
    <property type="entry name" value="Ig_sub"/>
</dbReference>
<keyword evidence="6" id="KW-1015">Disulfide bond</keyword>
<dbReference type="InterPro" id="IPR036179">
    <property type="entry name" value="Ig-like_dom_sf"/>
</dbReference>
<dbReference type="CDD" id="cd00099">
    <property type="entry name" value="IgV"/>
    <property type="match status" value="2"/>
</dbReference>
<evidence type="ECO:0000313" key="11">
    <source>
        <dbReference type="Proteomes" id="UP000518266"/>
    </source>
</evidence>